<dbReference type="Proteomes" id="UP001175211">
    <property type="component" value="Unassembled WGS sequence"/>
</dbReference>
<dbReference type="GO" id="GO:0046872">
    <property type="term" value="F:metal ion binding"/>
    <property type="evidence" value="ECO:0007669"/>
    <property type="project" value="UniProtKB-UniRule"/>
</dbReference>
<dbReference type="InterPro" id="IPR002016">
    <property type="entry name" value="Haem_peroxidase"/>
</dbReference>
<comment type="similarity">
    <text evidence="6">Belongs to the peroxidase family.</text>
</comment>
<dbReference type="RefSeq" id="XP_060326676.1">
    <property type="nucleotide sequence ID" value="XM_060469971.1"/>
</dbReference>
<dbReference type="InterPro" id="IPR010255">
    <property type="entry name" value="Haem_peroxidase_sf"/>
</dbReference>
<comment type="caution">
    <text evidence="9">The sequence shown here is derived from an EMBL/GenBank/DDBJ whole genome shotgun (WGS) entry which is preliminary data.</text>
</comment>
<dbReference type="PANTHER" id="PTHR31356">
    <property type="entry name" value="THYLAKOID LUMENAL 29 KDA PROTEIN, CHLOROPLASTIC-RELATED"/>
    <property type="match status" value="1"/>
</dbReference>
<dbReference type="Gene3D" id="1.10.520.10">
    <property type="match status" value="1"/>
</dbReference>
<evidence type="ECO:0000256" key="1">
    <source>
        <dbReference type="ARBA" id="ARBA00022559"/>
    </source>
</evidence>
<proteinExistence type="inferred from homology"/>
<gene>
    <name evidence="9" type="ORF">EV420DRAFT_1483370</name>
</gene>
<accession>A0AA39JWA5</accession>
<evidence type="ECO:0000313" key="9">
    <source>
        <dbReference type="EMBL" id="KAK0448961.1"/>
    </source>
</evidence>
<dbReference type="Gene3D" id="1.10.420.10">
    <property type="entry name" value="Peroxidase, domain 2"/>
    <property type="match status" value="1"/>
</dbReference>
<evidence type="ECO:0000256" key="7">
    <source>
        <dbReference type="RuleBase" id="RU363051"/>
    </source>
</evidence>
<evidence type="ECO:0000259" key="8">
    <source>
        <dbReference type="PROSITE" id="PS50873"/>
    </source>
</evidence>
<dbReference type="GO" id="GO:0034599">
    <property type="term" value="P:cellular response to oxidative stress"/>
    <property type="evidence" value="ECO:0007669"/>
    <property type="project" value="InterPro"/>
</dbReference>
<keyword evidence="1 7" id="KW-0575">Peroxidase</keyword>
<dbReference type="GO" id="GO:0004601">
    <property type="term" value="F:peroxidase activity"/>
    <property type="evidence" value="ECO:0007669"/>
    <property type="project" value="UniProtKB-KW"/>
</dbReference>
<reference evidence="9" key="1">
    <citation type="submission" date="2023-06" db="EMBL/GenBank/DDBJ databases">
        <authorList>
            <consortium name="Lawrence Berkeley National Laboratory"/>
            <person name="Ahrendt S."/>
            <person name="Sahu N."/>
            <person name="Indic B."/>
            <person name="Wong-Bajracharya J."/>
            <person name="Merenyi Z."/>
            <person name="Ke H.-M."/>
            <person name="Monk M."/>
            <person name="Kocsube S."/>
            <person name="Drula E."/>
            <person name="Lipzen A."/>
            <person name="Balint B."/>
            <person name="Henrissat B."/>
            <person name="Andreopoulos B."/>
            <person name="Martin F.M."/>
            <person name="Harder C.B."/>
            <person name="Rigling D."/>
            <person name="Ford K.L."/>
            <person name="Foster G.D."/>
            <person name="Pangilinan J."/>
            <person name="Papanicolaou A."/>
            <person name="Barry K."/>
            <person name="LaButti K."/>
            <person name="Viragh M."/>
            <person name="Koriabine M."/>
            <person name="Yan M."/>
            <person name="Riley R."/>
            <person name="Champramary S."/>
            <person name="Plett K.L."/>
            <person name="Tsai I.J."/>
            <person name="Slot J."/>
            <person name="Sipos G."/>
            <person name="Plett J."/>
            <person name="Nagy L.G."/>
            <person name="Grigoriev I.V."/>
        </authorList>
    </citation>
    <scope>NUCLEOTIDE SEQUENCE</scope>
    <source>
        <strain evidence="9">CCBAS 213</strain>
    </source>
</reference>
<dbReference type="GeneID" id="85353519"/>
<dbReference type="EC" id="1.11.1.-" evidence="7"/>
<dbReference type="Pfam" id="PF00141">
    <property type="entry name" value="peroxidase"/>
    <property type="match status" value="1"/>
</dbReference>
<protein>
    <recommendedName>
        <fullName evidence="7">Peroxidase</fullName>
        <ecNumber evidence="7">1.11.1.-</ecNumber>
    </recommendedName>
</protein>
<feature type="domain" description="Plant heme peroxidase family profile" evidence="8">
    <location>
        <begin position="49"/>
        <end position="251"/>
    </location>
</feature>
<dbReference type="SUPFAM" id="SSF48113">
    <property type="entry name" value="Heme-dependent peroxidases"/>
    <property type="match status" value="1"/>
</dbReference>
<evidence type="ECO:0000256" key="6">
    <source>
        <dbReference type="RuleBase" id="RU004241"/>
    </source>
</evidence>
<dbReference type="EMBL" id="JAUEPS010000040">
    <property type="protein sequence ID" value="KAK0448961.1"/>
    <property type="molecule type" value="Genomic_DNA"/>
</dbReference>
<evidence type="ECO:0000256" key="4">
    <source>
        <dbReference type="ARBA" id="ARBA00023002"/>
    </source>
</evidence>
<evidence type="ECO:0000256" key="2">
    <source>
        <dbReference type="ARBA" id="ARBA00022617"/>
    </source>
</evidence>
<keyword evidence="10" id="KW-1185">Reference proteome</keyword>
<keyword evidence="5" id="KW-0408">Iron</keyword>
<keyword evidence="2" id="KW-0349">Heme</keyword>
<dbReference type="GO" id="GO:0000302">
    <property type="term" value="P:response to reactive oxygen species"/>
    <property type="evidence" value="ECO:0007669"/>
    <property type="project" value="TreeGrafter"/>
</dbReference>
<evidence type="ECO:0000313" key="10">
    <source>
        <dbReference type="Proteomes" id="UP001175211"/>
    </source>
</evidence>
<sequence length="483" mass="51863">MTMITHNAIDGTGGLDASIMFETDRPENPGDAFDGTFTFLYNLYGIQTSMADLLALGVSVSVEAVEALQIAMRAGRVDATSAGPTGVLEPTDDLEIIVAQFATAGFNRTEMIQMVTCGHTLGGVHGVDFPDITGDNSSTNFVHFDSTHSSFDPAIVTDYLDGTTENPLVVGPEGTNSDLLVFSADGNATMQSMSDANTFTNTCQSILQRMIEVVPSSVTLSEVIDPIPIKPVAIQMTFDSSGTLAFTGEIRVLISDREDTDLTVQLYYADHDGNIPSNNTISTAEVHSTGYGFDAAFKRANSTLWFYTFSAGVPSGISSFNVSVTPSSGKEERYDNGGSGYPIQDNIFFLEPHSCLVQGTDENGNQNLTVVAAVRNDDSLTNPSLDVVVKTEREGMIVPSLAVESSAMEVWNTDAHDGYTLYTSHFMLPIYSWSTTFDVTVGEYSDMYKSTNSLSDTCDKLPRSTSPKVIESGIFNNIASPGL</sequence>
<dbReference type="PROSITE" id="PS50873">
    <property type="entry name" value="PEROXIDASE_4"/>
    <property type="match status" value="1"/>
</dbReference>
<dbReference type="AlphaFoldDB" id="A0AA39JWA5"/>
<evidence type="ECO:0000256" key="3">
    <source>
        <dbReference type="ARBA" id="ARBA00022723"/>
    </source>
</evidence>
<dbReference type="InterPro" id="IPR044831">
    <property type="entry name" value="Ccp1-like"/>
</dbReference>
<dbReference type="GO" id="GO:0042744">
    <property type="term" value="P:hydrogen peroxide catabolic process"/>
    <property type="evidence" value="ECO:0007669"/>
    <property type="project" value="TreeGrafter"/>
</dbReference>
<dbReference type="PANTHER" id="PTHR31356:SF53">
    <property type="entry name" value="HEME PEROXIDASE"/>
    <property type="match status" value="1"/>
</dbReference>
<dbReference type="GO" id="GO:0020037">
    <property type="term" value="F:heme binding"/>
    <property type="evidence" value="ECO:0007669"/>
    <property type="project" value="UniProtKB-UniRule"/>
</dbReference>
<keyword evidence="3" id="KW-0479">Metal-binding</keyword>
<name>A0AA39JWA5_ARMTA</name>
<keyword evidence="4 7" id="KW-0560">Oxidoreductase</keyword>
<evidence type="ECO:0000256" key="5">
    <source>
        <dbReference type="ARBA" id="ARBA00023004"/>
    </source>
</evidence>
<organism evidence="9 10">
    <name type="scientific">Armillaria tabescens</name>
    <name type="common">Ringless honey mushroom</name>
    <name type="synonym">Agaricus tabescens</name>
    <dbReference type="NCBI Taxonomy" id="1929756"/>
    <lineage>
        <taxon>Eukaryota</taxon>
        <taxon>Fungi</taxon>
        <taxon>Dikarya</taxon>
        <taxon>Basidiomycota</taxon>
        <taxon>Agaricomycotina</taxon>
        <taxon>Agaricomycetes</taxon>
        <taxon>Agaricomycetidae</taxon>
        <taxon>Agaricales</taxon>
        <taxon>Marasmiineae</taxon>
        <taxon>Physalacriaceae</taxon>
        <taxon>Desarmillaria</taxon>
    </lineage>
</organism>